<name>S5FUW3_VIBHA</name>
<dbReference type="SUPFAM" id="SSF53335">
    <property type="entry name" value="S-adenosyl-L-methionine-dependent methyltransferases"/>
    <property type="match status" value="1"/>
</dbReference>
<dbReference type="InterPro" id="IPR029063">
    <property type="entry name" value="SAM-dependent_MTases_sf"/>
</dbReference>
<sequence length="231" mass="26502">MKKAEFDEYAKNYKKSVTASVKVKEGDFDYFASYKIARVKYALRNEKTANLRILDFGSGVGGSVPFLIKTFIDSRIDCLDVSQESLNINKEKNGYNNVTFKSYDGHSIPEKENTYDIVFTACTFHHIPHNEHIALLQEIKRVLKPNGKLFLFEHNPLNPMTLIAVKRSPLDVNANLIGMSSMRKRIKQAEFKNIKGKYSLFFPPKLKVLSNLENLIHYIPLGAQYYIEAQK</sequence>
<evidence type="ECO:0000259" key="1">
    <source>
        <dbReference type="Pfam" id="PF13649"/>
    </source>
</evidence>
<reference evidence="3" key="1">
    <citation type="submission" date="2012-12" db="EMBL/GenBank/DDBJ databases">
        <title>pVCR1, a Vibrio harveyi plasmid specifically found in strains pathogenic for the European abalone, Haliotis tuberculata Linnaeus, 1758.</title>
        <authorList>
            <person name="Travers M.-A."/>
            <person name="Bidault-Toffin A."/>
            <person name="Barbou A."/>
            <person name="Schikorski D."/>
            <person name="Huchette S."/>
            <person name="Paillard C."/>
            <person name="Koken M."/>
        </authorList>
    </citation>
    <scope>NUCLEOTIDE SEQUENCE</scope>
    <source>
        <strain evidence="3">Lem07014</strain>
        <plasmid evidence="3">pVCR1</plasmid>
    </source>
</reference>
<protein>
    <submittedName>
        <fullName evidence="2">Putative SAM dependent methyltransferase</fullName>
    </submittedName>
</protein>
<keyword evidence="2" id="KW-0614">Plasmid</keyword>
<accession>S5FUW3</accession>
<dbReference type="PANTHER" id="PTHR42912">
    <property type="entry name" value="METHYLTRANSFERASE"/>
    <property type="match status" value="1"/>
</dbReference>
<geneLocation type="plasmid" evidence="2">
    <name>pVCR1</name>
</geneLocation>
<dbReference type="EMBL" id="KC306506">
    <property type="protein sequence ID" value="AGQ45491.1"/>
    <property type="molecule type" value="Genomic_DNA"/>
</dbReference>
<keyword evidence="2" id="KW-0808">Transferase</keyword>
<dbReference type="GO" id="GO:0008168">
    <property type="term" value="F:methyltransferase activity"/>
    <property type="evidence" value="ECO:0007669"/>
    <property type="project" value="UniProtKB-KW"/>
</dbReference>
<reference evidence="2" key="2">
    <citation type="journal article" date="2013" name="Aquaculture">
        <title>Development of TaqMan real-time PCR assays for monitoring Vibrio harveyi infection and a plasmid harbored by virulent strains in European abalone Haliotis tuberculata aquaculture.</title>
        <authorList>
            <person name="Schikorski D."/>
            <person name="Renault T."/>
            <person name="Paillard C."/>
            <person name="Bidault-Toffin A."/>
            <person name="Tourbiez D."/>
            <person name="Saulnier D."/>
        </authorList>
    </citation>
    <scope>NUCLEOTIDE SEQUENCE</scope>
    <source>
        <strain evidence="2">ORM4</strain>
        <plasmid evidence="2">pVCR1</plasmid>
    </source>
</reference>
<dbReference type="AlphaFoldDB" id="S5FUW3"/>
<dbReference type="CDD" id="cd02440">
    <property type="entry name" value="AdoMet_MTases"/>
    <property type="match status" value="1"/>
</dbReference>
<evidence type="ECO:0000313" key="3">
    <source>
        <dbReference type="EMBL" id="AGW25587.1"/>
    </source>
</evidence>
<dbReference type="GO" id="GO:0032259">
    <property type="term" value="P:methylation"/>
    <property type="evidence" value="ECO:0007669"/>
    <property type="project" value="UniProtKB-KW"/>
</dbReference>
<organism evidence="2">
    <name type="scientific">Vibrio harveyi</name>
    <name type="common">Beneckea harveyi</name>
    <dbReference type="NCBI Taxonomy" id="669"/>
    <lineage>
        <taxon>Bacteria</taxon>
        <taxon>Pseudomonadati</taxon>
        <taxon>Pseudomonadota</taxon>
        <taxon>Gammaproteobacteria</taxon>
        <taxon>Vibrionales</taxon>
        <taxon>Vibrionaceae</taxon>
        <taxon>Vibrio</taxon>
    </lineage>
</organism>
<dbReference type="EMBL" id="KC329496">
    <property type="protein sequence ID" value="AGW25587.1"/>
    <property type="molecule type" value="Genomic_DNA"/>
</dbReference>
<proteinExistence type="predicted"/>
<dbReference type="PANTHER" id="PTHR42912:SF93">
    <property type="entry name" value="N6-ADENOSINE-METHYLTRANSFERASE TMT1A"/>
    <property type="match status" value="1"/>
</dbReference>
<dbReference type="Pfam" id="PF13649">
    <property type="entry name" value="Methyltransf_25"/>
    <property type="match status" value="1"/>
</dbReference>
<evidence type="ECO:0000313" key="2">
    <source>
        <dbReference type="EMBL" id="AGQ45491.1"/>
    </source>
</evidence>
<keyword evidence="2" id="KW-0489">Methyltransferase</keyword>
<feature type="domain" description="Methyltransferase" evidence="1">
    <location>
        <begin position="53"/>
        <end position="147"/>
    </location>
</feature>
<dbReference type="Gene3D" id="3.40.50.150">
    <property type="entry name" value="Vaccinia Virus protein VP39"/>
    <property type="match status" value="1"/>
</dbReference>
<dbReference type="InterPro" id="IPR041698">
    <property type="entry name" value="Methyltransf_25"/>
</dbReference>
<dbReference type="InterPro" id="IPR050508">
    <property type="entry name" value="Methyltransf_Superfamily"/>
</dbReference>
<dbReference type="RefSeq" id="WP_020846122.1">
    <property type="nucleotide sequence ID" value="NC_021808.1"/>
</dbReference>